<feature type="region of interest" description="Disordered" evidence="1">
    <location>
        <begin position="64"/>
        <end position="84"/>
    </location>
</feature>
<organism evidence="3">
    <name type="scientific">Clostridium tertium</name>
    <dbReference type="NCBI Taxonomy" id="1559"/>
    <lineage>
        <taxon>Bacteria</taxon>
        <taxon>Bacillati</taxon>
        <taxon>Bacillota</taxon>
        <taxon>Clostridia</taxon>
        <taxon>Eubacteriales</taxon>
        <taxon>Clostridiaceae</taxon>
        <taxon>Clostridium</taxon>
    </lineage>
</organism>
<evidence type="ECO:0000256" key="1">
    <source>
        <dbReference type="SAM" id="MobiDB-lite"/>
    </source>
</evidence>
<proteinExistence type="predicted"/>
<reference evidence="3" key="1">
    <citation type="submission" date="2019-11" db="EMBL/GenBank/DDBJ databases">
        <authorList>
            <person name="Feng L."/>
        </authorList>
    </citation>
    <scope>NUCLEOTIDE SEQUENCE</scope>
    <source>
        <strain evidence="3">CTertiumLFYP3</strain>
    </source>
</reference>
<keyword evidence="2" id="KW-0812">Transmembrane</keyword>
<evidence type="ECO:0000313" key="3">
    <source>
        <dbReference type="EMBL" id="VYU25892.1"/>
    </source>
</evidence>
<name>A0A6N3DBV6_9CLOT</name>
<dbReference type="RefSeq" id="WP_156626356.1">
    <property type="nucleotide sequence ID" value="NZ_CACRTO010000019.1"/>
</dbReference>
<keyword evidence="2" id="KW-0472">Membrane</keyword>
<evidence type="ECO:0000256" key="2">
    <source>
        <dbReference type="SAM" id="Phobius"/>
    </source>
</evidence>
<dbReference type="AlphaFoldDB" id="A0A6N3DBV6"/>
<protein>
    <submittedName>
        <fullName evidence="3">Uncharacterized protein</fullName>
    </submittedName>
</protein>
<sequence length="263" mass="30025">MRKPSIFSRDYERQMRKRKRRIIVLSIIGVFIVGLLFMKLAMNNVNMEALKAKVQNWIDEDEYSNNDNEEINNEAPNDVIEEPPKEPEAKTIDIKLKEGVTLKAEYEEIEGKVKFKGIKDIPSNIYYSINPAKNLILTIDESQDMKVFNVDGKEGNITKDKYVAPNGEVFNKASVLQTYSGYIWNVEAKFITDSKVAYISNLPYFGTGLNKYIWVVDLNDNSHKTLWNSKGTDIKLGEVKEKGLEVTIDGNVKYVNPNGDLTN</sequence>
<dbReference type="EMBL" id="CACRTO010000019">
    <property type="protein sequence ID" value="VYU25892.1"/>
    <property type="molecule type" value="Genomic_DNA"/>
</dbReference>
<keyword evidence="2" id="KW-1133">Transmembrane helix</keyword>
<gene>
    <name evidence="3" type="ORF">CTLFYP3_01891</name>
</gene>
<feature type="transmembrane region" description="Helical" evidence="2">
    <location>
        <begin position="21"/>
        <end position="42"/>
    </location>
</feature>
<accession>A0A6N3DBV6</accession>